<dbReference type="AlphaFoldDB" id="K7LT94"/>
<evidence type="ECO:0000313" key="2">
    <source>
        <dbReference type="EnsemblPlants" id="KRH24722"/>
    </source>
</evidence>
<dbReference type="SMR" id="K7LT94"/>
<organism evidence="1">
    <name type="scientific">Glycine max</name>
    <name type="common">Soybean</name>
    <name type="synonym">Glycine hispida</name>
    <dbReference type="NCBI Taxonomy" id="3847"/>
    <lineage>
        <taxon>Eukaryota</taxon>
        <taxon>Viridiplantae</taxon>
        <taxon>Streptophyta</taxon>
        <taxon>Embryophyta</taxon>
        <taxon>Tracheophyta</taxon>
        <taxon>Spermatophyta</taxon>
        <taxon>Magnoliopsida</taxon>
        <taxon>eudicotyledons</taxon>
        <taxon>Gunneridae</taxon>
        <taxon>Pentapetalae</taxon>
        <taxon>rosids</taxon>
        <taxon>fabids</taxon>
        <taxon>Fabales</taxon>
        <taxon>Fabaceae</taxon>
        <taxon>Papilionoideae</taxon>
        <taxon>50 kb inversion clade</taxon>
        <taxon>NPAAA clade</taxon>
        <taxon>indigoferoid/millettioid clade</taxon>
        <taxon>Phaseoleae</taxon>
        <taxon>Glycine</taxon>
        <taxon>Glycine subgen. Soja</taxon>
    </lineage>
</organism>
<dbReference type="Gramene" id="KRH24722">
    <property type="protein sequence ID" value="KRH24722"/>
    <property type="gene ID" value="GLYMA_12G058400"/>
</dbReference>
<dbReference type="OrthoDB" id="1709562at2759"/>
<dbReference type="PaxDb" id="3847-GLYMA12G06231.1"/>
<dbReference type="HOGENOM" id="CLU_051272_0_0_1"/>
<dbReference type="PANTHER" id="PTHR33356:SF16">
    <property type="entry name" value="G PATCH DOMAIN PROTEIN"/>
    <property type="match status" value="1"/>
</dbReference>
<evidence type="ECO:0000313" key="1">
    <source>
        <dbReference type="EMBL" id="KRH24722.1"/>
    </source>
</evidence>
<dbReference type="RefSeq" id="XP_006592179.1">
    <property type="nucleotide sequence ID" value="XM_006592116.3"/>
</dbReference>
<proteinExistence type="predicted"/>
<protein>
    <submittedName>
        <fullName evidence="1 2">Uncharacterized protein</fullName>
    </submittedName>
</protein>
<gene>
    <name evidence="2" type="primary">LOC100808099</name>
    <name evidence="1" type="ORF">GLYMA_12G058400</name>
</gene>
<dbReference type="PANTHER" id="PTHR33356">
    <property type="entry name" value="TIP41-LIKE PROTEIN"/>
    <property type="match status" value="1"/>
</dbReference>
<evidence type="ECO:0000313" key="3">
    <source>
        <dbReference type="Proteomes" id="UP000008827"/>
    </source>
</evidence>
<dbReference type="Proteomes" id="UP000008827">
    <property type="component" value="Chromosome 12"/>
</dbReference>
<dbReference type="EMBL" id="CM000845">
    <property type="protein sequence ID" value="KRH24722.1"/>
    <property type="molecule type" value="Genomic_DNA"/>
</dbReference>
<reference evidence="2" key="2">
    <citation type="submission" date="2018-02" db="UniProtKB">
        <authorList>
            <consortium name="EnsemblPlants"/>
        </authorList>
    </citation>
    <scope>IDENTIFICATION</scope>
    <source>
        <strain evidence="2">Williams 82</strain>
    </source>
</reference>
<dbReference type="GeneID" id="100808099"/>
<name>K7LT94_SOYBN</name>
<dbReference type="KEGG" id="gmx:100808099"/>
<dbReference type="eggNOG" id="ENOG502RZB2">
    <property type="taxonomic scope" value="Eukaryota"/>
</dbReference>
<reference evidence="1 2" key="1">
    <citation type="journal article" date="2010" name="Nature">
        <title>Genome sequence of the palaeopolyploid soybean.</title>
        <authorList>
            <person name="Schmutz J."/>
            <person name="Cannon S.B."/>
            <person name="Schlueter J."/>
            <person name="Ma J."/>
            <person name="Mitros T."/>
            <person name="Nelson W."/>
            <person name="Hyten D.L."/>
            <person name="Song Q."/>
            <person name="Thelen J.J."/>
            <person name="Cheng J."/>
            <person name="Xu D."/>
            <person name="Hellsten U."/>
            <person name="May G.D."/>
            <person name="Yu Y."/>
            <person name="Sakurai T."/>
            <person name="Umezawa T."/>
            <person name="Bhattacharyya M.K."/>
            <person name="Sandhu D."/>
            <person name="Valliyodan B."/>
            <person name="Lindquist E."/>
            <person name="Peto M."/>
            <person name="Grant D."/>
            <person name="Shu S."/>
            <person name="Goodstein D."/>
            <person name="Barry K."/>
            <person name="Futrell-Griggs M."/>
            <person name="Abernathy B."/>
            <person name="Du J."/>
            <person name="Tian Z."/>
            <person name="Zhu L."/>
            <person name="Gill N."/>
            <person name="Joshi T."/>
            <person name="Libault M."/>
            <person name="Sethuraman A."/>
            <person name="Zhang X.-C."/>
            <person name="Shinozaki K."/>
            <person name="Nguyen H.T."/>
            <person name="Wing R.A."/>
            <person name="Cregan P."/>
            <person name="Specht J."/>
            <person name="Grimwood J."/>
            <person name="Rokhsar D."/>
            <person name="Stacey G."/>
            <person name="Shoemaker R.C."/>
            <person name="Jackson S.A."/>
        </authorList>
    </citation>
    <scope>NUCLEOTIDE SEQUENCE [LARGE SCALE GENOMIC DNA]</scope>
    <source>
        <strain evidence="2">cv. Williams 82</strain>
        <tissue evidence="1">Callus</tissue>
    </source>
</reference>
<accession>K7LT94</accession>
<dbReference type="EnsemblPlants" id="KRH24722">
    <property type="protein sequence ID" value="KRH24722"/>
    <property type="gene ID" value="GLYMA_12G058400"/>
</dbReference>
<reference evidence="1" key="3">
    <citation type="submission" date="2018-07" db="EMBL/GenBank/DDBJ databases">
        <title>WGS assembly of Glycine max.</title>
        <authorList>
            <person name="Schmutz J."/>
            <person name="Cannon S."/>
            <person name="Schlueter J."/>
            <person name="Ma J."/>
            <person name="Mitros T."/>
            <person name="Nelson W."/>
            <person name="Hyten D."/>
            <person name="Song Q."/>
            <person name="Thelen J."/>
            <person name="Cheng J."/>
            <person name="Xu D."/>
            <person name="Hellsten U."/>
            <person name="May G."/>
            <person name="Yu Y."/>
            <person name="Sakurai T."/>
            <person name="Umezawa T."/>
            <person name="Bhattacharyya M."/>
            <person name="Sandhu D."/>
            <person name="Valliyodan B."/>
            <person name="Lindquist E."/>
            <person name="Peto M."/>
            <person name="Grant D."/>
            <person name="Shu S."/>
            <person name="Goodstein D."/>
            <person name="Barry K."/>
            <person name="Futrell-Griggs M."/>
            <person name="Abernathy B."/>
            <person name="Du J."/>
            <person name="Tian Z."/>
            <person name="Zhu L."/>
            <person name="Gill N."/>
            <person name="Joshi T."/>
            <person name="Libault M."/>
            <person name="Sethuraman A."/>
            <person name="Zhang X."/>
            <person name="Shinozaki K."/>
            <person name="Nguyen H."/>
            <person name="Wing R."/>
            <person name="Cregan P."/>
            <person name="Specht J."/>
            <person name="Grimwood J."/>
            <person name="Rokhsar D."/>
            <person name="Stacey G."/>
            <person name="Shoemaker R."/>
            <person name="Jackson S."/>
        </authorList>
    </citation>
    <scope>NUCLEOTIDE SEQUENCE</scope>
    <source>
        <tissue evidence="1">Callus</tissue>
    </source>
</reference>
<sequence>MAINSSIPFQHQFLHDERGEHILPPIPIPSRDPNHTNCNNNNNNISGHDLKPPELLIPVPNMPHFMPQDNTKFDSSSIGSDHLESLWDSVSSPQSTLSSTLISIQGSSEDSSQEPSPNSYDFCWNSTYDVVEMLEKMKLDERDSSKYNPGYGNHRLEISNVGACSLLHEQIQAIQLSRVRQEQILSEKHKLTAYRGKNHGQISQQFQKKVKGIDDGCDKGWRTRPPWHNRSHQQAGSRGKSCGTGVFLPCGRTSAPLESRKRPDKGCSTVLIPARVVQALQLHFEQMAATSGPKPGGFPPLHDVLVSNRDGMYSLQKRQSRYKPAHIQNEMILPQEWTY</sequence>
<keyword evidence="3" id="KW-1185">Reference proteome</keyword>